<comment type="subcellular location">
    <subcellularLocation>
        <location evidence="1">Cell membrane</location>
        <topology evidence="1">Multi-pass membrane protein</topology>
    </subcellularLocation>
</comment>
<evidence type="ECO:0000256" key="6">
    <source>
        <dbReference type="ARBA" id="ARBA00022692"/>
    </source>
</evidence>
<dbReference type="InterPro" id="IPR045861">
    <property type="entry name" value="CorA_cytoplasmic_dom"/>
</dbReference>
<evidence type="ECO:0000256" key="1">
    <source>
        <dbReference type="ARBA" id="ARBA00004651"/>
    </source>
</evidence>
<evidence type="ECO:0000256" key="4">
    <source>
        <dbReference type="ARBA" id="ARBA00022475"/>
    </source>
</evidence>
<protein>
    <submittedName>
        <fullName evidence="12">Magnesium transport protein CorA</fullName>
    </submittedName>
</protein>
<dbReference type="Pfam" id="PF01544">
    <property type="entry name" value="CorA"/>
    <property type="match status" value="1"/>
</dbReference>
<comment type="caution">
    <text evidence="12">The sequence shown here is derived from an EMBL/GenBank/DDBJ whole genome shotgun (WGS) entry which is preliminary data.</text>
</comment>
<dbReference type="GO" id="GO:0000287">
    <property type="term" value="F:magnesium ion binding"/>
    <property type="evidence" value="ECO:0007669"/>
    <property type="project" value="TreeGrafter"/>
</dbReference>
<dbReference type="GO" id="GO:0005886">
    <property type="term" value="C:plasma membrane"/>
    <property type="evidence" value="ECO:0007669"/>
    <property type="project" value="UniProtKB-SubCell"/>
</dbReference>
<comment type="similarity">
    <text evidence="2">Belongs to the CorA metal ion transporter (MIT) (TC 1.A.35) family.</text>
</comment>
<evidence type="ECO:0000256" key="11">
    <source>
        <dbReference type="SAM" id="Phobius"/>
    </source>
</evidence>
<dbReference type="PANTHER" id="PTHR46494">
    <property type="entry name" value="CORA FAMILY METAL ION TRANSPORTER (EUROFUNG)"/>
    <property type="match status" value="1"/>
</dbReference>
<keyword evidence="7" id="KW-0862">Zinc</keyword>
<dbReference type="Gene3D" id="3.30.460.20">
    <property type="entry name" value="CorA soluble domain-like"/>
    <property type="match status" value="1"/>
</dbReference>
<dbReference type="SUPFAM" id="SSF143865">
    <property type="entry name" value="CorA soluble domain-like"/>
    <property type="match status" value="1"/>
</dbReference>
<dbReference type="EMBL" id="BMQL01000022">
    <property type="protein sequence ID" value="GGR18660.1"/>
    <property type="molecule type" value="Genomic_DNA"/>
</dbReference>
<dbReference type="CDD" id="cd12822">
    <property type="entry name" value="TmCorA-like"/>
    <property type="match status" value="1"/>
</dbReference>
<evidence type="ECO:0000256" key="10">
    <source>
        <dbReference type="ARBA" id="ARBA00023136"/>
    </source>
</evidence>
<sequence>MTVRAVLYDADGRDQPFDMAISALPPLTDRQLLWVDVIGNDPGELRRVSGLFGFHRESLRTLLEPVGRPGLDQYQQYVQLTVTAVEPGPTTHGAAAEAIWKPVALDCFFGSNFVVTVHAEPLHYLSDFDHHIREDSNLGALDSAAFLASLLDWHITGYFRVIEEFEEAVDDLDESVLLDPNDREFLQDLVALRRRVGQLRRLLAPHREVFSTLAHTEVQSIGTSDSAAHFRTLYDRFERAMDSTEHARELIVGSFDLYMTSTARQTNDAVQVLTIITVSLGIVGAVAGLMGVNFTVEFFKSGLRGFIVMIAVIVALISLALLLARRRRWI</sequence>
<dbReference type="PANTHER" id="PTHR46494:SF3">
    <property type="entry name" value="ZINC TRANSPORT PROTEIN ZNTB"/>
    <property type="match status" value="1"/>
</dbReference>
<keyword evidence="5" id="KW-0997">Cell inner membrane</keyword>
<dbReference type="Proteomes" id="UP000603865">
    <property type="component" value="Unassembled WGS sequence"/>
</dbReference>
<keyword evidence="10 11" id="KW-0472">Membrane</keyword>
<gene>
    <name evidence="12" type="primary">corA</name>
    <name evidence="12" type="ORF">GCM10008957_34100</name>
</gene>
<keyword evidence="8 11" id="KW-1133">Transmembrane helix</keyword>
<dbReference type="GO" id="GO:0050897">
    <property type="term" value="F:cobalt ion binding"/>
    <property type="evidence" value="ECO:0007669"/>
    <property type="project" value="TreeGrafter"/>
</dbReference>
<dbReference type="InterPro" id="IPR045863">
    <property type="entry name" value="CorA_TM1_TM2"/>
</dbReference>
<reference evidence="12" key="2">
    <citation type="submission" date="2020-09" db="EMBL/GenBank/DDBJ databases">
        <authorList>
            <person name="Sun Q."/>
            <person name="Ohkuma M."/>
        </authorList>
    </citation>
    <scope>NUCLEOTIDE SEQUENCE</scope>
    <source>
        <strain evidence="12">JCM 31311</strain>
    </source>
</reference>
<dbReference type="GO" id="GO:0015095">
    <property type="term" value="F:magnesium ion transmembrane transporter activity"/>
    <property type="evidence" value="ECO:0007669"/>
    <property type="project" value="TreeGrafter"/>
</dbReference>
<feature type="transmembrane region" description="Helical" evidence="11">
    <location>
        <begin position="269"/>
        <end position="291"/>
    </location>
</feature>
<accession>A0A918CE87</accession>
<dbReference type="GO" id="GO:0015087">
    <property type="term" value="F:cobalt ion transmembrane transporter activity"/>
    <property type="evidence" value="ECO:0007669"/>
    <property type="project" value="TreeGrafter"/>
</dbReference>
<keyword evidence="4" id="KW-1003">Cell membrane</keyword>
<dbReference type="RefSeq" id="WP_189091714.1">
    <property type="nucleotide sequence ID" value="NZ_BMQL01000022.1"/>
</dbReference>
<keyword evidence="9" id="KW-0406">Ion transport</keyword>
<evidence type="ECO:0000256" key="3">
    <source>
        <dbReference type="ARBA" id="ARBA00022448"/>
    </source>
</evidence>
<dbReference type="AlphaFoldDB" id="A0A918CE87"/>
<evidence type="ECO:0000256" key="8">
    <source>
        <dbReference type="ARBA" id="ARBA00022989"/>
    </source>
</evidence>
<evidence type="ECO:0000313" key="12">
    <source>
        <dbReference type="EMBL" id="GGR18660.1"/>
    </source>
</evidence>
<evidence type="ECO:0000256" key="2">
    <source>
        <dbReference type="ARBA" id="ARBA00009765"/>
    </source>
</evidence>
<dbReference type="InterPro" id="IPR002523">
    <property type="entry name" value="MgTranspt_CorA/ZnTranspt_ZntB"/>
</dbReference>
<dbReference type="Gene3D" id="1.20.58.340">
    <property type="entry name" value="Magnesium transport protein CorA, transmembrane region"/>
    <property type="match status" value="2"/>
</dbReference>
<proteinExistence type="inferred from homology"/>
<keyword evidence="6 11" id="KW-0812">Transmembrane</keyword>
<name>A0A918CE87_9DEIO</name>
<dbReference type="SUPFAM" id="SSF144083">
    <property type="entry name" value="Magnesium transport protein CorA, transmembrane region"/>
    <property type="match status" value="1"/>
</dbReference>
<keyword evidence="13" id="KW-1185">Reference proteome</keyword>
<evidence type="ECO:0000313" key="13">
    <source>
        <dbReference type="Proteomes" id="UP000603865"/>
    </source>
</evidence>
<keyword evidence="3" id="KW-0813">Transport</keyword>
<evidence type="ECO:0000256" key="5">
    <source>
        <dbReference type="ARBA" id="ARBA00022519"/>
    </source>
</evidence>
<evidence type="ECO:0000256" key="9">
    <source>
        <dbReference type="ARBA" id="ARBA00023065"/>
    </source>
</evidence>
<organism evidence="12 13">
    <name type="scientific">Deinococcus ruber</name>
    <dbReference type="NCBI Taxonomy" id="1848197"/>
    <lineage>
        <taxon>Bacteria</taxon>
        <taxon>Thermotogati</taxon>
        <taxon>Deinococcota</taxon>
        <taxon>Deinococci</taxon>
        <taxon>Deinococcales</taxon>
        <taxon>Deinococcaceae</taxon>
        <taxon>Deinococcus</taxon>
    </lineage>
</organism>
<feature type="transmembrane region" description="Helical" evidence="11">
    <location>
        <begin position="303"/>
        <end position="324"/>
    </location>
</feature>
<evidence type="ECO:0000256" key="7">
    <source>
        <dbReference type="ARBA" id="ARBA00022833"/>
    </source>
</evidence>
<reference evidence="12" key="1">
    <citation type="journal article" date="2014" name="Int. J. Syst. Evol. Microbiol.">
        <title>Complete genome sequence of Corynebacterium casei LMG S-19264T (=DSM 44701T), isolated from a smear-ripened cheese.</title>
        <authorList>
            <consortium name="US DOE Joint Genome Institute (JGI-PGF)"/>
            <person name="Walter F."/>
            <person name="Albersmeier A."/>
            <person name="Kalinowski J."/>
            <person name="Ruckert C."/>
        </authorList>
    </citation>
    <scope>NUCLEOTIDE SEQUENCE</scope>
    <source>
        <strain evidence="12">JCM 31311</strain>
    </source>
</reference>